<dbReference type="GeneID" id="65562243"/>
<dbReference type="RefSeq" id="WP_218266960.1">
    <property type="nucleotide sequence ID" value="NZ_CP077717.1"/>
</dbReference>
<name>A0A8F5BLZ6_SACSH</name>
<dbReference type="PANTHER" id="PTHR38433:SF1">
    <property type="entry name" value="DUF1641 DOMAIN-CONTAINING PROTEIN"/>
    <property type="match status" value="1"/>
</dbReference>
<dbReference type="InterPro" id="IPR012440">
    <property type="entry name" value="DUF1641"/>
</dbReference>
<dbReference type="Proteomes" id="UP000694018">
    <property type="component" value="Chromosome"/>
</dbReference>
<proteinExistence type="predicted"/>
<dbReference type="PANTHER" id="PTHR38433">
    <property type="match status" value="1"/>
</dbReference>
<organism evidence="1 2">
    <name type="scientific">Saccharolobus shibatae (strain ATCC 51178 / DSM 5389 / JCM 8931 / NBRC 15437 / B12)</name>
    <name type="common">Sulfolobus shibatae</name>
    <dbReference type="NCBI Taxonomy" id="523848"/>
    <lineage>
        <taxon>Archaea</taxon>
        <taxon>Thermoproteota</taxon>
        <taxon>Thermoprotei</taxon>
        <taxon>Sulfolobales</taxon>
        <taxon>Sulfolobaceae</taxon>
        <taxon>Saccharolobus</taxon>
    </lineage>
</organism>
<sequence length="118" mass="12966">MEEGGVQTIDKLIEQLIESREAIESFLKLINALQKTGILPLLVGIVNSLDHNLAFLAEQNAMLIRNVNVIYGVLSGKEEAKDISLTELIKQLNDPDVKRGLYLLLKILKAIGSAGKEV</sequence>
<evidence type="ECO:0000313" key="2">
    <source>
        <dbReference type="Proteomes" id="UP000694018"/>
    </source>
</evidence>
<dbReference type="Pfam" id="PF07849">
    <property type="entry name" value="DUF1641"/>
    <property type="match status" value="1"/>
</dbReference>
<accession>A0A8F5BLZ6</accession>
<gene>
    <name evidence="1" type="ORF">J5U23_00639</name>
</gene>
<dbReference type="KEGG" id="sshi:J5U23_00639"/>
<dbReference type="OrthoDB" id="36283at2157"/>
<evidence type="ECO:0000313" key="1">
    <source>
        <dbReference type="EMBL" id="QXJ27772.1"/>
    </source>
</evidence>
<protein>
    <recommendedName>
        <fullName evidence="3">DUF1641 domain-containing protein</fullName>
    </recommendedName>
</protein>
<dbReference type="EMBL" id="CP077717">
    <property type="protein sequence ID" value="QXJ27772.1"/>
    <property type="molecule type" value="Genomic_DNA"/>
</dbReference>
<evidence type="ECO:0008006" key="3">
    <source>
        <dbReference type="Google" id="ProtNLM"/>
    </source>
</evidence>
<dbReference type="AlphaFoldDB" id="A0A8F5BLZ6"/>
<reference evidence="1" key="1">
    <citation type="journal article" date="2021" name="Environ. Microbiol.">
        <title>New insights into the diversity and evolution of the archaeal mobilome from three complete genomes of Saccharolobus shibatae.</title>
        <authorList>
            <person name="Medvedeva S."/>
            <person name="Brandt D."/>
            <person name="Cvirkaite-Krupovic V."/>
            <person name="Liu Y."/>
            <person name="Severinov K."/>
            <person name="Ishino S."/>
            <person name="Ishino Y."/>
            <person name="Prangishvili D."/>
            <person name="Kalinowski J."/>
            <person name="Krupovic M."/>
        </authorList>
    </citation>
    <scope>NUCLEOTIDE SEQUENCE</scope>
    <source>
        <strain evidence="1">B12</strain>
    </source>
</reference>